<organism evidence="1 2">
    <name type="scientific">Sulfurimonas hongkongensis</name>
    <dbReference type="NCBI Taxonomy" id="1172190"/>
    <lineage>
        <taxon>Bacteria</taxon>
        <taxon>Pseudomonadati</taxon>
        <taxon>Campylobacterota</taxon>
        <taxon>Epsilonproteobacteria</taxon>
        <taxon>Campylobacterales</taxon>
        <taxon>Sulfurimonadaceae</taxon>
        <taxon>Sulfurimonas</taxon>
    </lineage>
</organism>
<dbReference type="EMBL" id="AUPZ01000023">
    <property type="protein sequence ID" value="EQB34291.1"/>
    <property type="molecule type" value="Genomic_DNA"/>
</dbReference>
<accession>T0J8K2</accession>
<evidence type="ECO:0000313" key="2">
    <source>
        <dbReference type="Proteomes" id="UP000015520"/>
    </source>
</evidence>
<name>T0J8K2_9BACT</name>
<evidence type="ECO:0000313" key="1">
    <source>
        <dbReference type="EMBL" id="EQB34291.1"/>
    </source>
</evidence>
<comment type="caution">
    <text evidence="1">The sequence shown here is derived from an EMBL/GenBank/DDBJ whole genome shotgun (WGS) entry which is preliminary data.</text>
</comment>
<gene>
    <name evidence="1" type="ORF">M947_11680</name>
</gene>
<keyword evidence="2" id="KW-1185">Reference proteome</keyword>
<sequence>MAKEDDIRQFSIKYAMPIISVEDIINYRRDNKIS</sequence>
<dbReference type="Proteomes" id="UP000015520">
    <property type="component" value="Unassembled WGS sequence"/>
</dbReference>
<protein>
    <submittedName>
        <fullName evidence="1">Uncharacterized protein</fullName>
    </submittedName>
</protein>
<reference evidence="1 2" key="1">
    <citation type="submission" date="2013-07" db="EMBL/GenBank/DDBJ databases">
        <title>Sulfurimonas hongkongensis AST-10 Genome Sequencing.</title>
        <authorList>
            <person name="Cai L."/>
            <person name="Zhang T."/>
        </authorList>
    </citation>
    <scope>NUCLEOTIDE SEQUENCE [LARGE SCALE GENOMIC DNA]</scope>
    <source>
        <strain evidence="1 2">AST-10</strain>
    </source>
</reference>
<dbReference type="AlphaFoldDB" id="T0J8K2"/>
<proteinExistence type="predicted"/>